<evidence type="ECO:0000256" key="3">
    <source>
        <dbReference type="ARBA" id="ARBA00023002"/>
    </source>
</evidence>
<keyword evidence="7" id="KW-1185">Reference proteome</keyword>
<feature type="binding site" evidence="5">
    <location>
        <position position="494"/>
    </location>
    <ligand>
        <name>Fe cation</name>
        <dbReference type="ChEBI" id="CHEBI:24875"/>
        <note>catalytic</note>
    </ligand>
</feature>
<comment type="similarity">
    <text evidence="1">Belongs to the carotenoid oxygenase family.</text>
</comment>
<dbReference type="GO" id="GO:0016121">
    <property type="term" value="P:carotene catabolic process"/>
    <property type="evidence" value="ECO:0007669"/>
    <property type="project" value="TreeGrafter"/>
</dbReference>
<sequence>MGNSASQTKGLIKPDVIMKAKHWAFNGPYAPVHEEVFAELPLPAGVTLPKDLEGAYVRNGPNPWWNLPKEDQSYHWFLGTGMVHTVRLKDGKAWYNNHILRTKNFNAEQRTGGPHWDKIANSSSMRGFLVSMVLEKIGLQRGTVSGPSNTSLVYHSSKLMALSEGDMPMELLVLQDGKMESDEKYLYKDMWNAHPKIDPVSGKLYWLDYDISGLSPKFSYGVISPDGTQERSCTGTMGGGKSVMIHDLGITEQYALVIDAPVLVNVENFTSEKILWRYEPSHGTRIGIFPKDGESGKVTPTWFEIETCWIFHVANSWEEGDTVVLVVVRWDGIDMSGHPVKEDLLKPGFDKKMYEYRFDMKNKTVAEKCLFSGFTSLEFPVVNLKGMGRKCRYIWAAGSYEGEPHFHRIFKFDLEKGTSSSYGCCESGKVDPAKLTAGEAFFTGTGDAEDQGYLVTYLVEPDGNGPSSFLVMDSANLEPVCQLALPVRVPLGFHGIWLSDQQVYSLEILGLEPLFAWKGGLSQGPFLPLLIAVLSTVRSSPCLGSLAGLSNSCRLLNIWP</sequence>
<protein>
    <submittedName>
        <fullName evidence="6">Uncharacterized protein</fullName>
    </submittedName>
</protein>
<dbReference type="PANTHER" id="PTHR10543">
    <property type="entry name" value="BETA-CAROTENE DIOXYGENASE"/>
    <property type="match status" value="1"/>
</dbReference>
<evidence type="ECO:0000256" key="1">
    <source>
        <dbReference type="ARBA" id="ARBA00006787"/>
    </source>
</evidence>
<dbReference type="PANTHER" id="PTHR10543:SF89">
    <property type="entry name" value="CAROTENOID 9,10(9',10')-CLEAVAGE DIOXYGENASE 1"/>
    <property type="match status" value="1"/>
</dbReference>
<keyword evidence="4 5" id="KW-0408">Iron</keyword>
<evidence type="ECO:0000256" key="2">
    <source>
        <dbReference type="ARBA" id="ARBA00022723"/>
    </source>
</evidence>
<feature type="binding site" evidence="5">
    <location>
        <position position="312"/>
    </location>
    <ligand>
        <name>Fe cation</name>
        <dbReference type="ChEBI" id="CHEBI:24875"/>
        <note>catalytic</note>
    </ligand>
</feature>
<evidence type="ECO:0000256" key="4">
    <source>
        <dbReference type="ARBA" id="ARBA00023004"/>
    </source>
</evidence>
<comment type="cofactor">
    <cofactor evidence="5">
        <name>Fe(2+)</name>
        <dbReference type="ChEBI" id="CHEBI:29033"/>
    </cofactor>
    <text evidence="5">Binds 1 Fe(2+) ion per subunit.</text>
</comment>
<keyword evidence="3" id="KW-0560">Oxidoreductase</keyword>
<keyword evidence="2 5" id="KW-0479">Metal-binding</keyword>
<dbReference type="Proteomes" id="UP001178507">
    <property type="component" value="Unassembled WGS sequence"/>
</dbReference>
<feature type="binding site" evidence="5">
    <location>
        <position position="194"/>
    </location>
    <ligand>
        <name>Fe cation</name>
        <dbReference type="ChEBI" id="CHEBI:24875"/>
        <note>catalytic</note>
    </ligand>
</feature>
<dbReference type="InterPro" id="IPR004294">
    <property type="entry name" value="Carotenoid_Oase"/>
</dbReference>
<evidence type="ECO:0000256" key="5">
    <source>
        <dbReference type="PIRSR" id="PIRSR604294-1"/>
    </source>
</evidence>
<dbReference type="GO" id="GO:0046872">
    <property type="term" value="F:metal ion binding"/>
    <property type="evidence" value="ECO:0007669"/>
    <property type="project" value="UniProtKB-KW"/>
</dbReference>
<reference evidence="6" key="1">
    <citation type="submission" date="2023-08" db="EMBL/GenBank/DDBJ databases">
        <authorList>
            <person name="Chen Y."/>
            <person name="Shah S."/>
            <person name="Dougan E. K."/>
            <person name="Thang M."/>
            <person name="Chan C."/>
        </authorList>
    </citation>
    <scope>NUCLEOTIDE SEQUENCE</scope>
</reference>
<dbReference type="GO" id="GO:0009570">
    <property type="term" value="C:chloroplast stroma"/>
    <property type="evidence" value="ECO:0007669"/>
    <property type="project" value="TreeGrafter"/>
</dbReference>
<gene>
    <name evidence="6" type="ORF">EVOR1521_LOCUS10057</name>
</gene>
<feature type="binding site" evidence="5">
    <location>
        <position position="246"/>
    </location>
    <ligand>
        <name>Fe cation</name>
        <dbReference type="ChEBI" id="CHEBI:24875"/>
        <note>catalytic</note>
    </ligand>
</feature>
<evidence type="ECO:0000313" key="7">
    <source>
        <dbReference type="Proteomes" id="UP001178507"/>
    </source>
</evidence>
<dbReference type="Pfam" id="PF03055">
    <property type="entry name" value="RPE65"/>
    <property type="match status" value="1"/>
</dbReference>
<dbReference type="EMBL" id="CAUJNA010000939">
    <property type="protein sequence ID" value="CAJ1382738.1"/>
    <property type="molecule type" value="Genomic_DNA"/>
</dbReference>
<name>A0AA36I7U9_9DINO</name>
<proteinExistence type="inferred from homology"/>
<comment type="caution">
    <text evidence="6">The sequence shown here is derived from an EMBL/GenBank/DDBJ whole genome shotgun (WGS) entry which is preliminary data.</text>
</comment>
<organism evidence="6 7">
    <name type="scientific">Effrenium voratum</name>
    <dbReference type="NCBI Taxonomy" id="2562239"/>
    <lineage>
        <taxon>Eukaryota</taxon>
        <taxon>Sar</taxon>
        <taxon>Alveolata</taxon>
        <taxon>Dinophyceae</taxon>
        <taxon>Suessiales</taxon>
        <taxon>Symbiodiniaceae</taxon>
        <taxon>Effrenium</taxon>
    </lineage>
</organism>
<accession>A0AA36I7U9</accession>
<dbReference type="GO" id="GO:0010436">
    <property type="term" value="F:carotenoid dioxygenase activity"/>
    <property type="evidence" value="ECO:0007669"/>
    <property type="project" value="TreeGrafter"/>
</dbReference>
<evidence type="ECO:0000313" key="6">
    <source>
        <dbReference type="EMBL" id="CAJ1382738.1"/>
    </source>
</evidence>
<dbReference type="AlphaFoldDB" id="A0AA36I7U9"/>